<reference evidence="2 3" key="1">
    <citation type="submission" date="2017-02" db="EMBL/GenBank/DDBJ databases">
        <title>The complete genome of Acinetobacter Baumannii phage WCHABP12.</title>
        <authorList>
            <person name="Zhou W."/>
            <person name="Feng Y."/>
            <person name="Zong Z."/>
        </authorList>
    </citation>
    <scope>NUCLEOTIDE SEQUENCE [LARGE SCALE GENOMIC DNA]</scope>
</reference>
<dbReference type="Proteomes" id="UP000221758">
    <property type="component" value="Segment"/>
</dbReference>
<keyword evidence="1" id="KW-1133">Transmembrane helix</keyword>
<evidence type="ECO:0000313" key="3">
    <source>
        <dbReference type="Proteomes" id="UP000221758"/>
    </source>
</evidence>
<accession>A0A1V0DZA7</accession>
<gene>
    <name evidence="2" type="ORF">ABP12_00032</name>
</gene>
<proteinExistence type="predicted"/>
<keyword evidence="1" id="KW-0472">Membrane</keyword>
<protein>
    <submittedName>
        <fullName evidence="2">Uncharacterized protein</fullName>
    </submittedName>
</protein>
<name>A0A1V0DZA7_9CAUD</name>
<sequence>MCDFFSIPAVHGAIMIVFFFSAAIFLETKAKLAKDKFNRNCKHDQCYKTGENTTYDINLNLTHTTTLKCLNCEKIIEVKK</sequence>
<organism evidence="2 3">
    <name type="scientific">Acinetobacter phage WCHABP12</name>
    <dbReference type="NCBI Taxonomy" id="1965454"/>
    <lineage>
        <taxon>Viruses</taxon>
        <taxon>Duplodnaviria</taxon>
        <taxon>Heunggongvirae</taxon>
        <taxon>Uroviricota</taxon>
        <taxon>Caudoviricetes</taxon>
        <taxon>Obolenskvirus</taxon>
        <taxon>Obolenskvirus WCHABP12</taxon>
    </lineage>
</organism>
<dbReference type="EMBL" id="KY670595">
    <property type="protein sequence ID" value="ARB06773.1"/>
    <property type="molecule type" value="Genomic_DNA"/>
</dbReference>
<evidence type="ECO:0000313" key="2">
    <source>
        <dbReference type="EMBL" id="ARB06773.1"/>
    </source>
</evidence>
<dbReference type="OrthoDB" id="26969at10239"/>
<feature type="transmembrane region" description="Helical" evidence="1">
    <location>
        <begin position="6"/>
        <end position="26"/>
    </location>
</feature>
<evidence type="ECO:0000256" key="1">
    <source>
        <dbReference type="SAM" id="Phobius"/>
    </source>
</evidence>
<keyword evidence="1" id="KW-0812">Transmembrane</keyword>
<keyword evidence="3" id="KW-1185">Reference proteome</keyword>